<evidence type="ECO:0000313" key="1">
    <source>
        <dbReference type="Proteomes" id="UP000694864"/>
    </source>
</evidence>
<dbReference type="RefSeq" id="XP_010462546.1">
    <property type="nucleotide sequence ID" value="XM_010464244.1"/>
</dbReference>
<evidence type="ECO:0000313" key="2">
    <source>
        <dbReference type="RefSeq" id="XP_010462546.1"/>
    </source>
</evidence>
<keyword evidence="1" id="KW-1185">Reference proteome</keyword>
<accession>A0ABM0VXI7</accession>
<dbReference type="PANTHER" id="PTHR11739:SF8">
    <property type="entry name" value="CITRATE SYNTHASE, MITOCHONDRIAL"/>
    <property type="match status" value="1"/>
</dbReference>
<dbReference type="InterPro" id="IPR002020">
    <property type="entry name" value="Citrate_synthase"/>
</dbReference>
<protein>
    <submittedName>
        <fullName evidence="2">Uncharacterized protein LOC104743131</fullName>
    </submittedName>
</protein>
<name>A0ABM0VXI7_CAMSA</name>
<sequence>MRRAGYVFFNLLRSLETACFHRRLFFFFNFLSSDLIDQLKVKNHLWPNFDAHRGVLLNYYRLTESKVPNRIAIVFNPRYYTAFGCLKECLHLLTADIGPGSSTATRAAKECKHGEVTCPPKGETLQLRGALKLLSKPPEDFPVSWCGFYGSLAISRPKRGGSQVVVMQLLLFFSGWSSSFVKWLVPPILTEPGKVKNHLWPNFDAHSGVLLKYYRLTESKCRVGENRTASG</sequence>
<reference evidence="1" key="1">
    <citation type="journal article" date="2014" name="Nat. Commun.">
        <title>The emerging biofuel crop Camelina sativa retains a highly undifferentiated hexaploid genome structure.</title>
        <authorList>
            <person name="Kagale S."/>
            <person name="Koh C."/>
            <person name="Nixon J."/>
            <person name="Bollina V."/>
            <person name="Clarke W.E."/>
            <person name="Tuteja R."/>
            <person name="Spillane C."/>
            <person name="Robinson S.J."/>
            <person name="Links M.G."/>
            <person name="Clarke C."/>
            <person name="Higgins E.E."/>
            <person name="Huebert T."/>
            <person name="Sharpe A.G."/>
            <person name="Parkin I.A."/>
        </authorList>
    </citation>
    <scope>NUCLEOTIDE SEQUENCE [LARGE SCALE GENOMIC DNA]</scope>
    <source>
        <strain evidence="1">cv. DH55</strain>
    </source>
</reference>
<dbReference type="PANTHER" id="PTHR11739">
    <property type="entry name" value="CITRATE SYNTHASE"/>
    <property type="match status" value="1"/>
</dbReference>
<dbReference type="Proteomes" id="UP000694864">
    <property type="component" value="Chromosome 14"/>
</dbReference>
<organism evidence="1 2">
    <name type="scientific">Camelina sativa</name>
    <name type="common">False flax</name>
    <name type="synonym">Myagrum sativum</name>
    <dbReference type="NCBI Taxonomy" id="90675"/>
    <lineage>
        <taxon>Eukaryota</taxon>
        <taxon>Viridiplantae</taxon>
        <taxon>Streptophyta</taxon>
        <taxon>Embryophyta</taxon>
        <taxon>Tracheophyta</taxon>
        <taxon>Spermatophyta</taxon>
        <taxon>Magnoliopsida</taxon>
        <taxon>eudicotyledons</taxon>
        <taxon>Gunneridae</taxon>
        <taxon>Pentapetalae</taxon>
        <taxon>rosids</taxon>
        <taxon>malvids</taxon>
        <taxon>Brassicales</taxon>
        <taxon>Brassicaceae</taxon>
        <taxon>Camelineae</taxon>
        <taxon>Camelina</taxon>
    </lineage>
</organism>
<gene>
    <name evidence="2" type="primary">LOC104743131</name>
</gene>
<dbReference type="GeneID" id="104743131"/>
<reference evidence="2" key="2">
    <citation type="submission" date="2025-08" db="UniProtKB">
        <authorList>
            <consortium name="RefSeq"/>
        </authorList>
    </citation>
    <scope>IDENTIFICATION</scope>
    <source>
        <tissue evidence="2">Leaf</tissue>
    </source>
</reference>
<proteinExistence type="predicted"/>